<proteinExistence type="predicted"/>
<dbReference type="GO" id="GO:0008270">
    <property type="term" value="F:zinc ion binding"/>
    <property type="evidence" value="ECO:0007669"/>
    <property type="project" value="UniProtKB-KW"/>
</dbReference>
<evidence type="ECO:0000313" key="10">
    <source>
        <dbReference type="Proteomes" id="UP000694856"/>
    </source>
</evidence>
<evidence type="ECO:0000256" key="7">
    <source>
        <dbReference type="ARBA" id="ARBA00022843"/>
    </source>
</evidence>
<evidence type="ECO:0000256" key="3">
    <source>
        <dbReference type="ARBA" id="ARBA00022723"/>
    </source>
</evidence>
<evidence type="ECO:0000256" key="5">
    <source>
        <dbReference type="ARBA" id="ARBA00022771"/>
    </source>
</evidence>
<dbReference type="GeneID" id="102510937"/>
<keyword evidence="1" id="KW-1017">Isopeptide bond</keyword>
<dbReference type="InterPro" id="IPR010507">
    <property type="entry name" value="Znf_MYM"/>
</dbReference>
<organism evidence="10 11">
    <name type="scientific">Camelus ferus</name>
    <name type="common">Wild bactrian camel</name>
    <name type="synonym">Camelus bactrianus ferus</name>
    <dbReference type="NCBI Taxonomy" id="419612"/>
    <lineage>
        <taxon>Eukaryota</taxon>
        <taxon>Metazoa</taxon>
        <taxon>Chordata</taxon>
        <taxon>Craniata</taxon>
        <taxon>Vertebrata</taxon>
        <taxon>Euteleostomi</taxon>
        <taxon>Mammalia</taxon>
        <taxon>Eutheria</taxon>
        <taxon>Laurasiatheria</taxon>
        <taxon>Artiodactyla</taxon>
        <taxon>Tylopoda</taxon>
        <taxon>Camelidae</taxon>
        <taxon>Camelus</taxon>
    </lineage>
</organism>
<feature type="domain" description="TRASH" evidence="9">
    <location>
        <begin position="389"/>
        <end position="429"/>
    </location>
</feature>
<evidence type="ECO:0000256" key="1">
    <source>
        <dbReference type="ARBA" id="ARBA00022499"/>
    </source>
</evidence>
<dbReference type="InterPro" id="IPR021893">
    <property type="entry name" value="ZMYM2-like_C"/>
</dbReference>
<accession>A0A8B8UB14</accession>
<dbReference type="RefSeq" id="XP_032351784.1">
    <property type="nucleotide sequence ID" value="XM_032495893.1"/>
</dbReference>
<feature type="domain" description="TRASH" evidence="9">
    <location>
        <begin position="688"/>
        <end position="724"/>
    </location>
</feature>
<dbReference type="Pfam" id="PF12012">
    <property type="entry name" value="DUF3504"/>
    <property type="match status" value="1"/>
</dbReference>
<dbReference type="CTD" id="9202"/>
<evidence type="ECO:0000259" key="9">
    <source>
        <dbReference type="SMART" id="SM00746"/>
    </source>
</evidence>
<feature type="domain" description="TRASH" evidence="9">
    <location>
        <begin position="486"/>
        <end position="525"/>
    </location>
</feature>
<sequence length="1550" mass="172861">MAEREVESGPRKRFEQKTGAVFDEIVENCGGIMDTEMSEDIDHNLTPTLDSMSYGMPNQTGSENSLLDEDDYFLNSGDLAGIPVVGSDNEDEQDFSSKDNLVSSIHTDDSLEVERRVTQHESDNENEIQIQNKLKKDFPKQFDQVSVFKSIRKDFSLVRENSKETFSGKEKNRDLTYEREKRLDKPHKELDSRLKSSFFDKAANQVEETLHTHLPQTPETNFRDSSYPFANKESIGSELGNSFASNIRIKEEPLDDEYDKAMAPQQGLLDKIKDEPDNAQEYSHGQQQKTQEGELKISAVFSVSGSPLAPQLTTGFQPSLASSGMNKMLPSVPATAVRVSCSGCKKILQKGQTAYQRKGSTQLFCSTLCLTGYTVPPARPPPPSTKKTCSSCSKDILNPKDVISAQFENTTTSKDFCSQSCLSTYELKRKPVVTINTNSISTKCSMCQKNAVIRHEVNYQNVVHKLCSDACFSKFRSANNLTMNCCENCGGYCYSGSGQCHMLQIEGQSKKFCSSACVTAYKQKSAKITPCALCKSLRSSAEMIENTNSLGKTELFCSVNCLSAYRVKMVTSAGVQVQCNSCKTSAIPQYHLAMSDGSIRNFCSYSCVVAFQNLFNKPTGMNSSVVPLSQGQVIVSIPTGSTVSAGGGNTSAVSPTSIISSSAAAGLQRLAAQSQHVGFARSVVKLKCQHCNRLFATKPELLDYKGKMFQFCGKNCSDEYKKINNVMAMCEYCKIEKIVKETVRFSGADKSFCSEGCKLLYKHDLAKRWGNHCKMCSYCLQTSPKLVQNNLGGKVEEFCCEECMSKYTVLFYQMAKCDGCKRQGKLSESLKWRGEIKHFCNLLCILMFCNQQSICDPSSQNNAVSISMVPAASAGPPSLRKDSTPVIANVVSLASAPAAQPTVNSNSVLQGAVPTVTAKIIGDASTQTDALKLPASQPPRLLKNKALLCKPITQTKATSCKPHTQNKECQTEDTPTQPPIIVVPVPVPVFVPIPLHLYTQYAPVPFGIPVPLPVPMLIPSSMDNEDKVTESIEDIKEKLPSHPFEADLLEMAEIIAEDEEKEKTLSQGGSQTSEQELFLDTKIFEKDQGSTYSGDLESEAVSTPHSWEEELNHYALKSNTVQEADLEVKQFSKGETEQDLEADFPSESFDPLNKGQGIQARSRTRRRHRDGFPQPRRRGRKKSIVAVEPRSLIQGAFQGCSVSGMTLKYMYGVNAWKNWVQWKNAKEEQGELKCGGVEHASSSPCSDPLGSAQDHALSQESLEPGCRVRAVKLKEDILSCTFAELSLGLCQFIQEVRRPNGEKYDPDSILYLCLGIQQYLFENGRIDNIFTEPYSRFMIELTKLLKIWEPTILPNGYMFSRIEEEHLWECKQLGAYSPIVLLNTLLFFNTKYFQLKNVTEHLKLSFAHVMRRTRTLKYSTKMTYLRFFPPLQKQESEQDKLTVGKRKRNEDDEVPVGVEMAENTDNPLRCPVRLYEFYLSKCSESVKQRNDVFYLQPERSCVPNSPMWYSTFPIDPGTLDTMLTRILMVREVHEELAKAKSEDSDVELSD</sequence>
<dbReference type="Pfam" id="PF25561">
    <property type="entry name" value="QRICH1"/>
    <property type="match status" value="1"/>
</dbReference>
<dbReference type="SUPFAM" id="SSF57716">
    <property type="entry name" value="Glucocorticoid receptor-like (DNA-binding domain)"/>
    <property type="match status" value="1"/>
</dbReference>
<keyword evidence="10" id="KW-1185">Reference proteome</keyword>
<keyword evidence="2" id="KW-0597">Phosphoprotein</keyword>
<feature type="region of interest" description="Disordered" evidence="8">
    <location>
        <begin position="1136"/>
        <end position="1184"/>
    </location>
</feature>
<evidence type="ECO:0000256" key="8">
    <source>
        <dbReference type="SAM" id="MobiDB-lite"/>
    </source>
</evidence>
<keyword evidence="3" id="KW-0479">Metal-binding</keyword>
<keyword evidence="4" id="KW-0677">Repeat</keyword>
<gene>
    <name evidence="11" type="primary">ZMYM4</name>
</gene>
<dbReference type="Pfam" id="PF06467">
    <property type="entry name" value="zf-FCS"/>
    <property type="match status" value="8"/>
</dbReference>
<dbReference type="SMART" id="SM00746">
    <property type="entry name" value="TRASH"/>
    <property type="match status" value="10"/>
</dbReference>
<dbReference type="InterPro" id="IPR057926">
    <property type="entry name" value="QRICH1_dom"/>
</dbReference>
<dbReference type="InterPro" id="IPR011017">
    <property type="entry name" value="TRASH_dom"/>
</dbReference>
<feature type="compositionally biased region" description="Basic residues" evidence="8">
    <location>
        <begin position="1162"/>
        <end position="1183"/>
    </location>
</feature>
<dbReference type="Proteomes" id="UP000694856">
    <property type="component" value="Chromosome 13"/>
</dbReference>
<feature type="domain" description="TRASH" evidence="9">
    <location>
        <begin position="773"/>
        <end position="811"/>
    </location>
</feature>
<dbReference type="InterPro" id="IPR051284">
    <property type="entry name" value="ZnF_MYMT-QRICH1"/>
</dbReference>
<name>A0A8B8UB14_CAMFR</name>
<keyword evidence="7" id="KW-0832">Ubl conjugation</keyword>
<feature type="domain" description="TRASH" evidence="9">
    <location>
        <begin position="730"/>
        <end position="765"/>
    </location>
</feature>
<protein>
    <submittedName>
        <fullName evidence="11">Zinc finger MYM-type protein 4 isoform X1</fullName>
    </submittedName>
</protein>
<keyword evidence="5" id="KW-0863">Zinc-finger</keyword>
<evidence type="ECO:0000256" key="4">
    <source>
        <dbReference type="ARBA" id="ARBA00022737"/>
    </source>
</evidence>
<feature type="region of interest" description="Disordered" evidence="8">
    <location>
        <begin position="164"/>
        <end position="189"/>
    </location>
</feature>
<feature type="domain" description="TRASH" evidence="9">
    <location>
        <begin position="817"/>
        <end position="852"/>
    </location>
</feature>
<dbReference type="PANTHER" id="PTHR45736">
    <property type="entry name" value="ZINC FINGER MYM-TYPE PROTEIN"/>
    <property type="match status" value="1"/>
</dbReference>
<feature type="domain" description="TRASH" evidence="9">
    <location>
        <begin position="579"/>
        <end position="615"/>
    </location>
</feature>
<dbReference type="Pfam" id="PF24900">
    <property type="entry name" value="TRASH_ZMYM4"/>
    <property type="match status" value="1"/>
</dbReference>
<evidence type="ECO:0000256" key="6">
    <source>
        <dbReference type="ARBA" id="ARBA00022833"/>
    </source>
</evidence>
<dbReference type="PANTHER" id="PTHR45736:SF5">
    <property type="entry name" value="ZINC FINGER MYM-TYPE PROTEIN 4"/>
    <property type="match status" value="1"/>
</dbReference>
<reference evidence="11" key="1">
    <citation type="submission" date="2025-08" db="UniProtKB">
        <authorList>
            <consortium name="RefSeq"/>
        </authorList>
    </citation>
    <scope>IDENTIFICATION</scope>
    <source>
        <tissue evidence="11">Ear skin</tissue>
    </source>
</reference>
<keyword evidence="6" id="KW-0862">Zinc</keyword>
<feature type="domain" description="TRASH" evidence="9">
    <location>
        <begin position="341"/>
        <end position="377"/>
    </location>
</feature>
<evidence type="ECO:0000256" key="2">
    <source>
        <dbReference type="ARBA" id="ARBA00022553"/>
    </source>
</evidence>
<feature type="domain" description="TRASH" evidence="9">
    <location>
        <begin position="441"/>
        <end position="479"/>
    </location>
</feature>
<evidence type="ECO:0000313" key="11">
    <source>
        <dbReference type="RefSeq" id="XP_032351784.1"/>
    </source>
</evidence>
<feature type="domain" description="TRASH" evidence="9">
    <location>
        <begin position="531"/>
        <end position="569"/>
    </location>
</feature>